<reference evidence="4" key="2">
    <citation type="submission" date="2016-08" db="EMBL/GenBank/DDBJ databases">
        <title>Discovery of first anaerobic lithoheterotrophic haloarchae widely represented in hypersaline habitats.</title>
        <authorList>
            <person name="Sorokin D.Y."/>
            <person name="Kublanov I.V."/>
            <person name="Roman P."/>
            <person name="Sinninghe Damste J.S."/>
            <person name="Golyshin P.N."/>
            <person name="Rojo D."/>
            <person name="Ciordia S."/>
            <person name="Mena Md.C."/>
            <person name="Ferrer M."/>
            <person name="Smedile F."/>
            <person name="Messina E."/>
            <person name="La Cono V."/>
            <person name="Yakimov M.M."/>
        </authorList>
    </citation>
    <scope>NUCLEOTIDE SEQUENCE [LARGE SCALE GENOMIC DNA]</scope>
    <source>
        <strain evidence="4">HSR6</strain>
    </source>
</reference>
<dbReference type="AlphaFoldDB" id="A0A1D8S6S3"/>
<reference evidence="2" key="3">
    <citation type="journal article" date="2017" name="ISME J.">
        <title>Discovery of anaerobic lithoheterotrophic haloarchaea, ubiquitous in hypersaline habitats.</title>
        <authorList>
            <person name="Sorokin D.Y."/>
            <person name="Messina E."/>
            <person name="Smedile F."/>
            <person name="Roman P."/>
            <person name="Damste J.S.S."/>
            <person name="Ciordia S."/>
            <person name="Mena M.C."/>
            <person name="Ferrer M."/>
            <person name="Golyshin P.N."/>
            <person name="Kublanov I.V."/>
            <person name="Samarov N.I."/>
            <person name="Toshchakov S.V."/>
            <person name="La Cono V."/>
            <person name="Yakimov M.M."/>
        </authorList>
    </citation>
    <scope>NUCLEOTIDE SEQUENCE</scope>
    <source>
        <strain evidence="2">HSR6</strain>
    </source>
</reference>
<accession>A0A1J1AE21</accession>
<dbReference type="EMBL" id="CP016804">
    <property type="protein sequence ID" value="APE96390.1"/>
    <property type="molecule type" value="Genomic_DNA"/>
</dbReference>
<proteinExistence type="predicted"/>
<evidence type="ECO:0000313" key="3">
    <source>
        <dbReference type="Proteomes" id="UP000185608"/>
    </source>
</evidence>
<sequence>MGDSAEEINDDRRQELLGRISRQTATIGQRIPETINIDGDPFDLRDFVLETKSQGSIPPERRESVRTVRKTLTKEREARRERLETESLTEQEATNLVQDILGLDRAITALGNLAETDLAARSHEEYVDGTRRWVDFVDQLTD</sequence>
<dbReference type="OrthoDB" id="137027at2157"/>
<name>A0A1D8S6S3_9EURY</name>
<dbReference type="KEGG" id="halh:HTSR_1889"/>
<evidence type="ECO:0000313" key="4">
    <source>
        <dbReference type="Proteomes" id="UP000186165"/>
    </source>
</evidence>
<evidence type="ECO:0000313" key="2">
    <source>
        <dbReference type="EMBL" id="APE96390.1"/>
    </source>
</evidence>
<reference evidence="1 3" key="1">
    <citation type="submission" date="2016-06" db="EMBL/GenBank/DDBJ databases">
        <title>Discovery of anaerobic lithoheterotrophic haloarchaeon capable of sulfur respiration by hydrogen and formate.</title>
        <authorList>
            <person name="Sorokin D.Y."/>
            <person name="Kublanov I.V."/>
            <person name="Roman P."/>
            <person name="Sinninghe Damste J.S."/>
            <person name="Golyshin P.N."/>
            <person name="Rojo D."/>
            <person name="Ciordia S."/>
            <person name="Mena Md.C."/>
            <person name="Ferrer M."/>
            <person name="Smedile F."/>
            <person name="Messina E."/>
            <person name="La Cono V."/>
            <person name="Yakimov M.M."/>
        </authorList>
    </citation>
    <scope>NUCLEOTIDE SEQUENCE [LARGE SCALE GENOMIC DNA]</scope>
    <source>
        <strain evidence="1 3">HTSR1</strain>
    </source>
</reference>
<gene>
    <name evidence="2" type="ORF">HSR6_1959</name>
    <name evidence="1" type="ORF">HTSR_1889</name>
</gene>
<protein>
    <submittedName>
        <fullName evidence="1">Uncharacterized protein</fullName>
    </submittedName>
</protein>
<accession>A0A1D8S6S3</accession>
<keyword evidence="4" id="KW-1185">Reference proteome</keyword>
<dbReference type="RefSeq" id="WP_070365704.1">
    <property type="nucleotide sequence ID" value="NZ_CP016070.1"/>
</dbReference>
<dbReference type="InterPro" id="IPR043900">
    <property type="entry name" value="DUF5788"/>
</dbReference>
<dbReference type="EMBL" id="CP016070">
    <property type="protein sequence ID" value="AOW81053.1"/>
    <property type="molecule type" value="Genomic_DNA"/>
</dbReference>
<organism evidence="1 3">
    <name type="scientific">Halodesulfurarchaeum formicicum</name>
    <dbReference type="NCBI Taxonomy" id="1873524"/>
    <lineage>
        <taxon>Archaea</taxon>
        <taxon>Methanobacteriati</taxon>
        <taxon>Methanobacteriota</taxon>
        <taxon>Stenosarchaea group</taxon>
        <taxon>Halobacteria</taxon>
        <taxon>Halobacteriales</taxon>
        <taxon>Halobacteriaceae</taxon>
        <taxon>Halodesulfurarchaeum</taxon>
    </lineage>
</organism>
<dbReference type="Proteomes" id="UP000185608">
    <property type="component" value="Chromosome"/>
</dbReference>
<evidence type="ECO:0000313" key="1">
    <source>
        <dbReference type="EMBL" id="AOW81053.1"/>
    </source>
</evidence>
<dbReference type="GeneID" id="30418493"/>
<dbReference type="KEGG" id="hhsr:HSR6_1959"/>
<dbReference type="Pfam" id="PF19101">
    <property type="entry name" value="DUF5788"/>
    <property type="match status" value="1"/>
</dbReference>
<dbReference type="Proteomes" id="UP000186165">
    <property type="component" value="Chromosome"/>
</dbReference>
<dbReference type="STRING" id="1873524.HSR6_1959"/>